<dbReference type="EMBL" id="FQ311434">
    <property type="protein sequence ID" value="CBQ68967.1"/>
    <property type="molecule type" value="Genomic_DNA"/>
</dbReference>
<evidence type="ECO:0000313" key="3">
    <source>
        <dbReference type="Proteomes" id="UP000008867"/>
    </source>
</evidence>
<dbReference type="AlphaFoldDB" id="E6ZP10"/>
<dbReference type="Proteomes" id="UP000008867">
    <property type="component" value="Chromosome 13"/>
</dbReference>
<sequence>MDPAFSLADELAELHHHGEEEELQFHAHTFGGSGTTLEDEFAHEAGLALDAELEGLRLGGVEQLDLESELMGGDVGSRLGAELELDPEFAADEAEVVMARNGAYSAGMGDGSPAHSGSRGSPSRTATPASSNVPHLPPTDIADTLECTQAFLSRLSRLSSTTTLSPEGEDTANLELAAARYLTLVAHSTTEREAQLRQLRDLHRRLDRSLPPTSPTHTRTASLSSDTTITTPSPLVDTTRFAPLYTSTSALLTSLTALHEHTQVAKSTAADAARKLKTVKGLIGQWRAEGESVLRSEAWIAAHGAEEGTGGKRGGEWVREQVEWCATRWDEAERRAAVLLTPVSLAL</sequence>
<dbReference type="OrthoDB" id="3364905at2759"/>
<evidence type="ECO:0000256" key="1">
    <source>
        <dbReference type="SAM" id="MobiDB-lite"/>
    </source>
</evidence>
<gene>
    <name evidence="2" type="ORF">sr15428</name>
</gene>
<organism evidence="2 3">
    <name type="scientific">Sporisorium reilianum (strain SRZ2)</name>
    <name type="common">Maize head smut fungus</name>
    <dbReference type="NCBI Taxonomy" id="999809"/>
    <lineage>
        <taxon>Eukaryota</taxon>
        <taxon>Fungi</taxon>
        <taxon>Dikarya</taxon>
        <taxon>Basidiomycota</taxon>
        <taxon>Ustilaginomycotina</taxon>
        <taxon>Ustilaginomycetes</taxon>
        <taxon>Ustilaginales</taxon>
        <taxon>Ustilaginaceae</taxon>
        <taxon>Sporisorium</taxon>
    </lineage>
</organism>
<proteinExistence type="predicted"/>
<keyword evidence="3" id="KW-1185">Reference proteome</keyword>
<protein>
    <submittedName>
        <fullName evidence="2">Uncharacterized protein</fullName>
    </submittedName>
</protein>
<dbReference type="VEuPathDB" id="FungiDB:sr15428"/>
<reference evidence="2 3" key="1">
    <citation type="journal article" date="2010" name="Science">
        <title>Pathogenicity determinants in smut fungi revealed by genome comparison.</title>
        <authorList>
            <person name="Schirawski J."/>
            <person name="Mannhaupt G."/>
            <person name="Muench K."/>
            <person name="Brefort T."/>
            <person name="Schipper K."/>
            <person name="Doehlemann G."/>
            <person name="Di Stasio M."/>
            <person name="Roessel N."/>
            <person name="Mendoza-Mendoza A."/>
            <person name="Pester D."/>
            <person name="Mueller O."/>
            <person name="Winterberg B."/>
            <person name="Meyer E."/>
            <person name="Ghareeb H."/>
            <person name="Wollenberg T."/>
            <person name="Muensterkoetter M."/>
            <person name="Wong P."/>
            <person name="Walter M."/>
            <person name="Stukenbrock E."/>
            <person name="Gueldener U."/>
            <person name="Kahmann R."/>
        </authorList>
    </citation>
    <scope>NUCLEOTIDE SEQUENCE [LARGE SCALE GENOMIC DNA]</scope>
    <source>
        <strain evidence="3">SRZ2</strain>
    </source>
</reference>
<dbReference type="eggNOG" id="ENOG502SEMH">
    <property type="taxonomic scope" value="Eukaryota"/>
</dbReference>
<feature type="region of interest" description="Disordered" evidence="1">
    <location>
        <begin position="107"/>
        <end position="140"/>
    </location>
</feature>
<evidence type="ECO:0000313" key="2">
    <source>
        <dbReference type="EMBL" id="CBQ68967.1"/>
    </source>
</evidence>
<feature type="compositionally biased region" description="Polar residues" evidence="1">
    <location>
        <begin position="118"/>
        <end position="133"/>
    </location>
</feature>
<feature type="region of interest" description="Disordered" evidence="1">
    <location>
        <begin position="205"/>
        <end position="231"/>
    </location>
</feature>
<dbReference type="HOGENOM" id="CLU_754647_0_0_1"/>
<feature type="compositionally biased region" description="Polar residues" evidence="1">
    <location>
        <begin position="215"/>
        <end position="231"/>
    </location>
</feature>
<name>E6ZP10_SPORE</name>
<accession>E6ZP10</accession>